<evidence type="ECO:0000256" key="3">
    <source>
        <dbReference type="ARBA" id="ARBA00017662"/>
    </source>
</evidence>
<keyword evidence="4 9" id="KW-0812">Transmembrane</keyword>
<feature type="transmembrane region" description="Helical" evidence="9">
    <location>
        <begin position="7"/>
        <end position="28"/>
    </location>
</feature>
<comment type="subcellular location">
    <subcellularLocation>
        <location evidence="1">Endoplasmic reticulum membrane</location>
        <topology evidence="1">Single-pass type III membrane protein</topology>
    </subcellularLocation>
</comment>
<dbReference type="Proteomes" id="UP001172102">
    <property type="component" value="Unassembled WGS sequence"/>
</dbReference>
<evidence type="ECO:0000313" key="10">
    <source>
        <dbReference type="EMBL" id="KAK0705311.1"/>
    </source>
</evidence>
<dbReference type="GO" id="GO:0018279">
    <property type="term" value="P:protein N-linked glycosylation via asparagine"/>
    <property type="evidence" value="ECO:0007669"/>
    <property type="project" value="TreeGrafter"/>
</dbReference>
<evidence type="ECO:0000256" key="4">
    <source>
        <dbReference type="ARBA" id="ARBA00022692"/>
    </source>
</evidence>
<dbReference type="PANTHER" id="PTHR48164:SF1">
    <property type="entry name" value="DOLICHYL-DIPHOSPHOOLIGOSACCHARIDE--PROTEIN GLYCOSYLTRANSFERASE SUBUNIT 4"/>
    <property type="match status" value="1"/>
</dbReference>
<name>A0AA39ZX96_9PEZI</name>
<reference evidence="10" key="1">
    <citation type="submission" date="2023-06" db="EMBL/GenBank/DDBJ databases">
        <title>Genome-scale phylogeny and comparative genomics of the fungal order Sordariales.</title>
        <authorList>
            <consortium name="Lawrence Berkeley National Laboratory"/>
            <person name="Hensen N."/>
            <person name="Bonometti L."/>
            <person name="Westerberg I."/>
            <person name="Brannstrom I.O."/>
            <person name="Guillou S."/>
            <person name="Cros-Aarteil S."/>
            <person name="Calhoun S."/>
            <person name="Haridas S."/>
            <person name="Kuo A."/>
            <person name="Mondo S."/>
            <person name="Pangilinan J."/>
            <person name="Riley R."/>
            <person name="Labutti K."/>
            <person name="Andreopoulos B."/>
            <person name="Lipzen A."/>
            <person name="Chen C."/>
            <person name="Yanf M."/>
            <person name="Daum C."/>
            <person name="Ng V."/>
            <person name="Clum A."/>
            <person name="Steindorff A."/>
            <person name="Ohm R."/>
            <person name="Martin F."/>
            <person name="Silar P."/>
            <person name="Natvig D."/>
            <person name="Lalanne C."/>
            <person name="Gautier V."/>
            <person name="Ament-Velasquez S.L."/>
            <person name="Kruys A."/>
            <person name="Hutchinson M.I."/>
            <person name="Powell A.J."/>
            <person name="Barry K."/>
            <person name="Miller A.N."/>
            <person name="Grigoriev I.V."/>
            <person name="Debuchy R."/>
            <person name="Gladieux P."/>
            <person name="Thoren M.H."/>
            <person name="Johannesson H."/>
        </authorList>
    </citation>
    <scope>NUCLEOTIDE SEQUENCE</scope>
    <source>
        <strain evidence="10">SMH4607-1</strain>
    </source>
</reference>
<proteinExistence type="inferred from homology"/>
<sequence>MISDDELYRLAISLGSVAMVLIVLYHYFEVNADNQKERRFEDLYDQNGHFNSLVEELDLNIESNAVTPERCMAMVEVTC</sequence>
<keyword evidence="8 9" id="KW-0472">Membrane</keyword>
<dbReference type="AlphaFoldDB" id="A0AA39ZX96"/>
<protein>
    <recommendedName>
        <fullName evidence="3">Dolichyl-diphosphooligosaccharide--protein glycosyltransferase subunit 4</fullName>
    </recommendedName>
</protein>
<evidence type="ECO:0000256" key="9">
    <source>
        <dbReference type="SAM" id="Phobius"/>
    </source>
</evidence>
<dbReference type="SUPFAM" id="SSF103464">
    <property type="entry name" value="Oligosaccharyltransferase subunit ost4p"/>
    <property type="match status" value="1"/>
</dbReference>
<dbReference type="Pfam" id="PF10215">
    <property type="entry name" value="Ost4"/>
    <property type="match status" value="1"/>
</dbReference>
<keyword evidence="7 9" id="KW-1133">Transmembrane helix</keyword>
<evidence type="ECO:0000256" key="5">
    <source>
        <dbReference type="ARBA" id="ARBA00022824"/>
    </source>
</evidence>
<evidence type="ECO:0000256" key="2">
    <source>
        <dbReference type="ARBA" id="ARBA00007685"/>
    </source>
</evidence>
<keyword evidence="6" id="KW-0735">Signal-anchor</keyword>
<comment type="caution">
    <text evidence="10">The sequence shown here is derived from an EMBL/GenBank/DDBJ whole genome shotgun (WGS) entry which is preliminary data.</text>
</comment>
<evidence type="ECO:0000256" key="8">
    <source>
        <dbReference type="ARBA" id="ARBA00023136"/>
    </source>
</evidence>
<keyword evidence="11" id="KW-1185">Reference proteome</keyword>
<organism evidence="10 11">
    <name type="scientific">Lasiosphaeris hirsuta</name>
    <dbReference type="NCBI Taxonomy" id="260670"/>
    <lineage>
        <taxon>Eukaryota</taxon>
        <taxon>Fungi</taxon>
        <taxon>Dikarya</taxon>
        <taxon>Ascomycota</taxon>
        <taxon>Pezizomycotina</taxon>
        <taxon>Sordariomycetes</taxon>
        <taxon>Sordariomycetidae</taxon>
        <taxon>Sordariales</taxon>
        <taxon>Lasiosphaeriaceae</taxon>
        <taxon>Lasiosphaeris</taxon>
    </lineage>
</organism>
<dbReference type="EMBL" id="JAUKUA010000007">
    <property type="protein sequence ID" value="KAK0705311.1"/>
    <property type="molecule type" value="Genomic_DNA"/>
</dbReference>
<dbReference type="InterPro" id="IPR018943">
    <property type="entry name" value="Oligosaccaryltransferase"/>
</dbReference>
<comment type="similarity">
    <text evidence="2">Belongs to the OST4 family.</text>
</comment>
<evidence type="ECO:0000256" key="1">
    <source>
        <dbReference type="ARBA" id="ARBA00004643"/>
    </source>
</evidence>
<evidence type="ECO:0000256" key="7">
    <source>
        <dbReference type="ARBA" id="ARBA00022989"/>
    </source>
</evidence>
<evidence type="ECO:0000256" key="6">
    <source>
        <dbReference type="ARBA" id="ARBA00022968"/>
    </source>
</evidence>
<dbReference type="InterPro" id="IPR051307">
    <property type="entry name" value="OST4"/>
</dbReference>
<gene>
    <name evidence="10" type="ORF">B0H67DRAFT_687510</name>
</gene>
<dbReference type="InterPro" id="IPR036330">
    <property type="entry name" value="Ost4p_sf"/>
</dbReference>
<keyword evidence="5" id="KW-0256">Endoplasmic reticulum</keyword>
<dbReference type="PANTHER" id="PTHR48164">
    <property type="entry name" value="DOLICHYL-DIPHOSPHOOLIGOSACCHARIDE--PROTEIN GLYCOSYLTRANSFERASE SUBUNIT 4"/>
    <property type="match status" value="1"/>
</dbReference>
<accession>A0AA39ZX96</accession>
<evidence type="ECO:0000313" key="11">
    <source>
        <dbReference type="Proteomes" id="UP001172102"/>
    </source>
</evidence>
<dbReference type="GO" id="GO:0008250">
    <property type="term" value="C:oligosaccharyltransferase complex"/>
    <property type="evidence" value="ECO:0007669"/>
    <property type="project" value="TreeGrafter"/>
</dbReference>